<evidence type="ECO:0000313" key="2">
    <source>
        <dbReference type="EMBL" id="EKF42591.1"/>
    </source>
</evidence>
<protein>
    <submittedName>
        <fullName evidence="2">Short-chain dehydrogenase/reductase SDR</fullName>
    </submittedName>
</protein>
<dbReference type="SUPFAM" id="SSF51735">
    <property type="entry name" value="NAD(P)-binding Rossmann-fold domains"/>
    <property type="match status" value="1"/>
</dbReference>
<dbReference type="PANTHER" id="PTHR42879:SF6">
    <property type="entry name" value="NADPH-DEPENDENT REDUCTASE BACG"/>
    <property type="match status" value="1"/>
</dbReference>
<dbReference type="InterPro" id="IPR036291">
    <property type="entry name" value="NAD(P)-bd_dom_sf"/>
</dbReference>
<dbReference type="PANTHER" id="PTHR42879">
    <property type="entry name" value="3-OXOACYL-(ACYL-CARRIER-PROTEIN) REDUCTASE"/>
    <property type="match status" value="1"/>
</dbReference>
<dbReference type="Gene3D" id="3.40.50.720">
    <property type="entry name" value="NAD(P)-binding Rossmann-like Domain"/>
    <property type="match status" value="1"/>
</dbReference>
<gene>
    <name evidence="2" type="ORF">NA8A_11028</name>
</gene>
<evidence type="ECO:0000313" key="3">
    <source>
        <dbReference type="Proteomes" id="UP000007374"/>
    </source>
</evidence>
<dbReference type="EMBL" id="AMSI01000006">
    <property type="protein sequence ID" value="EKF42591.1"/>
    <property type="molecule type" value="Genomic_DNA"/>
</dbReference>
<organism evidence="2 3">
    <name type="scientific">Nitratireductor indicus C115</name>
    <dbReference type="NCBI Taxonomy" id="1231190"/>
    <lineage>
        <taxon>Bacteria</taxon>
        <taxon>Pseudomonadati</taxon>
        <taxon>Pseudomonadota</taxon>
        <taxon>Alphaproteobacteria</taxon>
        <taxon>Hyphomicrobiales</taxon>
        <taxon>Phyllobacteriaceae</taxon>
        <taxon>Nitratireductor</taxon>
    </lineage>
</organism>
<dbReference type="RefSeq" id="WP_009756594.1">
    <property type="nucleotide sequence ID" value="NZ_AMSI01000006.1"/>
</dbReference>
<comment type="caution">
    <text evidence="2">The sequence shown here is derived from an EMBL/GenBank/DDBJ whole genome shotgun (WGS) entry which is preliminary data.</text>
</comment>
<dbReference type="AlphaFoldDB" id="K2P5L9"/>
<dbReference type="Pfam" id="PF13561">
    <property type="entry name" value="adh_short_C2"/>
    <property type="match status" value="1"/>
</dbReference>
<evidence type="ECO:0000256" key="1">
    <source>
        <dbReference type="ARBA" id="ARBA00006484"/>
    </source>
</evidence>
<reference evidence="2 3" key="1">
    <citation type="journal article" date="2012" name="J. Bacteriol.">
        <title>Genome Sequence of Nitratireductor indicus Type Strain C115.</title>
        <authorList>
            <person name="Lai Q."/>
            <person name="Li G."/>
            <person name="Yu Z."/>
            <person name="Shao Z."/>
        </authorList>
    </citation>
    <scope>NUCLEOTIDE SEQUENCE [LARGE SCALE GENOMIC DNA]</scope>
    <source>
        <strain evidence="2 3">C115</strain>
    </source>
</reference>
<dbReference type="OrthoDB" id="9793325at2"/>
<keyword evidence="3" id="KW-1185">Reference proteome</keyword>
<dbReference type="Proteomes" id="UP000007374">
    <property type="component" value="Unassembled WGS sequence"/>
</dbReference>
<dbReference type="InterPro" id="IPR002347">
    <property type="entry name" value="SDR_fam"/>
</dbReference>
<proteinExistence type="inferred from homology"/>
<sequence>MDLELDRRTALVFGASGGLGRAIAEGLAAEGANVILSGRSAEKLEAVREEIAATARGRISTLVADLGNPEAVAAAIEQVKAGEMPDILVLNGGGPPPGPMASLDPENLAPQFQTMVEAPIRIATALLPHMREKGFGRILVLLSSGVVQPIPNLGLSNTLRLSLVGWAKTLAAEVAADGVTVNGLIPGRIHTDRVDQLDAAAAKRSGKTADEVAAASRATIPMGRYGAPREFADAACFLCSGRAGYITGTSLRVDGGLLRNI</sequence>
<dbReference type="PATRIC" id="fig|1231190.3.peg.2301"/>
<dbReference type="InterPro" id="IPR050259">
    <property type="entry name" value="SDR"/>
</dbReference>
<comment type="similarity">
    <text evidence="1">Belongs to the short-chain dehydrogenases/reductases (SDR) family.</text>
</comment>
<dbReference type="STRING" id="721133.SAMN05216176_106239"/>
<dbReference type="PRINTS" id="PR00081">
    <property type="entry name" value="GDHRDH"/>
</dbReference>
<accession>K2P5L9</accession>
<name>K2P5L9_9HYPH</name>
<dbReference type="eggNOG" id="COG1028">
    <property type="taxonomic scope" value="Bacteria"/>
</dbReference>